<name>A0A4U6TY88_SETVI</name>
<organism evidence="2 3">
    <name type="scientific">Setaria viridis</name>
    <name type="common">Green bristlegrass</name>
    <name type="synonym">Setaria italica subsp. viridis</name>
    <dbReference type="NCBI Taxonomy" id="4556"/>
    <lineage>
        <taxon>Eukaryota</taxon>
        <taxon>Viridiplantae</taxon>
        <taxon>Streptophyta</taxon>
        <taxon>Embryophyta</taxon>
        <taxon>Tracheophyta</taxon>
        <taxon>Spermatophyta</taxon>
        <taxon>Magnoliopsida</taxon>
        <taxon>Liliopsida</taxon>
        <taxon>Poales</taxon>
        <taxon>Poaceae</taxon>
        <taxon>PACMAD clade</taxon>
        <taxon>Panicoideae</taxon>
        <taxon>Panicodae</taxon>
        <taxon>Paniceae</taxon>
        <taxon>Cenchrinae</taxon>
        <taxon>Setaria</taxon>
    </lineage>
</organism>
<dbReference type="AlphaFoldDB" id="A0A4U6TY88"/>
<gene>
    <name evidence="2" type="ORF">SEVIR_6G007000v2</name>
</gene>
<keyword evidence="3" id="KW-1185">Reference proteome</keyword>
<feature type="region of interest" description="Disordered" evidence="1">
    <location>
        <begin position="42"/>
        <end position="74"/>
    </location>
</feature>
<evidence type="ECO:0000313" key="3">
    <source>
        <dbReference type="Proteomes" id="UP000298652"/>
    </source>
</evidence>
<dbReference type="EMBL" id="CM016557">
    <property type="protein sequence ID" value="TKW08108.1"/>
    <property type="molecule type" value="Genomic_DNA"/>
</dbReference>
<proteinExistence type="predicted"/>
<reference evidence="2" key="1">
    <citation type="submission" date="2019-03" db="EMBL/GenBank/DDBJ databases">
        <title>WGS assembly of Setaria viridis.</title>
        <authorList>
            <person name="Huang P."/>
            <person name="Jenkins J."/>
            <person name="Grimwood J."/>
            <person name="Barry K."/>
            <person name="Healey A."/>
            <person name="Mamidi S."/>
            <person name="Sreedasyam A."/>
            <person name="Shu S."/>
            <person name="Feldman M."/>
            <person name="Wu J."/>
            <person name="Yu Y."/>
            <person name="Chen C."/>
            <person name="Johnson J."/>
            <person name="Rokhsar D."/>
            <person name="Baxter I."/>
            <person name="Schmutz J."/>
            <person name="Brutnell T."/>
            <person name="Kellogg E."/>
        </authorList>
    </citation>
    <scope>NUCLEOTIDE SEQUENCE [LARGE SCALE GENOMIC DNA]</scope>
</reference>
<evidence type="ECO:0000313" key="2">
    <source>
        <dbReference type="EMBL" id="TKW08108.1"/>
    </source>
</evidence>
<dbReference type="Gramene" id="TKW08108">
    <property type="protein sequence ID" value="TKW08108"/>
    <property type="gene ID" value="SEVIR_6G007000v2"/>
</dbReference>
<evidence type="ECO:0000256" key="1">
    <source>
        <dbReference type="SAM" id="MobiDB-lite"/>
    </source>
</evidence>
<sequence>MGYSYIRLSIDPGSPAGLPPAALSPTRGTTTMHAWAGPITRHRAEAKTQPPTDSSDQEAWPTPWPVGGGITVRP</sequence>
<dbReference type="Proteomes" id="UP000298652">
    <property type="component" value="Chromosome 6"/>
</dbReference>
<protein>
    <submittedName>
        <fullName evidence="2">Uncharacterized protein</fullName>
    </submittedName>
</protein>
<accession>A0A4U6TY88</accession>